<sequence>MSSTQPADGAAAAPSASDNSLPAPPREYWQPQAFTTLEEDDKRLDKLDGFTLVHMTNRMGAVGARLGKGSHGVVYSCIKDTEPDKLVAMKVMRKDAEYNTLPVESETIRYLANREHLYPGWEHTARMITEFRRLSDDVFVTWAIALEYCDTNLDSLSNFNSPWLYENTGSFGLPVPLTKIIMSGILKGLDFLSSCGVVHRDIKPDNVLINYWPPMAKLTDFGLSTRVDQQIVTYYDTLAHCGHIAYRPPEVVRRFGQRSPVVDIWGAGRCLAYMITGFHLSFARNETDDWFDSLDGWMTLSPGFKFTVRRMAPDSWPVAGEFDLLFGFETPENRGAIHLLRDLLQFRPDCRISPAWALGYGFVKDAAEHEDAAWRWLRSMLMNRPPPRMQDEGWKQWLNISPRR</sequence>
<proteinExistence type="inferred from homology"/>
<evidence type="ECO:0000256" key="4">
    <source>
        <dbReference type="RuleBase" id="RU000304"/>
    </source>
</evidence>
<evidence type="ECO:0000313" key="7">
    <source>
        <dbReference type="EMBL" id="RSH94425.1"/>
    </source>
</evidence>
<accession>A0A427YTU2</accession>
<protein>
    <submittedName>
        <fullName evidence="7">MAPK protein hog1</fullName>
    </submittedName>
</protein>
<comment type="similarity">
    <text evidence="4">Belongs to the protein kinase superfamily.</text>
</comment>
<evidence type="ECO:0000256" key="5">
    <source>
        <dbReference type="SAM" id="MobiDB-lite"/>
    </source>
</evidence>
<keyword evidence="2 3" id="KW-0067">ATP-binding</keyword>
<dbReference type="PANTHER" id="PTHR44167:SF24">
    <property type="entry name" value="SERINE_THREONINE-PROTEIN KINASE CHK2"/>
    <property type="match status" value="1"/>
</dbReference>
<dbReference type="PROSITE" id="PS00108">
    <property type="entry name" value="PROTEIN_KINASE_ST"/>
    <property type="match status" value="1"/>
</dbReference>
<feature type="domain" description="Protein kinase" evidence="6">
    <location>
        <begin position="60"/>
        <end position="363"/>
    </location>
</feature>
<evidence type="ECO:0000313" key="8">
    <source>
        <dbReference type="Proteomes" id="UP000279259"/>
    </source>
</evidence>
<comment type="caution">
    <text evidence="7">The sequence shown here is derived from an EMBL/GenBank/DDBJ whole genome shotgun (WGS) entry which is preliminary data.</text>
</comment>
<dbReference type="STRING" id="1890683.A0A427YTU2"/>
<dbReference type="InterPro" id="IPR011009">
    <property type="entry name" value="Kinase-like_dom_sf"/>
</dbReference>
<dbReference type="InterPro" id="IPR000719">
    <property type="entry name" value="Prot_kinase_dom"/>
</dbReference>
<evidence type="ECO:0000256" key="2">
    <source>
        <dbReference type="ARBA" id="ARBA00022840"/>
    </source>
</evidence>
<evidence type="ECO:0000259" key="6">
    <source>
        <dbReference type="PROSITE" id="PS50011"/>
    </source>
</evidence>
<dbReference type="PROSITE" id="PS00107">
    <property type="entry name" value="PROTEIN_KINASE_ATP"/>
    <property type="match status" value="1"/>
</dbReference>
<dbReference type="InterPro" id="IPR008271">
    <property type="entry name" value="Ser/Thr_kinase_AS"/>
</dbReference>
<dbReference type="GO" id="GO:0044773">
    <property type="term" value="P:mitotic DNA damage checkpoint signaling"/>
    <property type="evidence" value="ECO:0007669"/>
    <property type="project" value="TreeGrafter"/>
</dbReference>
<dbReference type="Proteomes" id="UP000279259">
    <property type="component" value="Unassembled WGS sequence"/>
</dbReference>
<feature type="binding site" evidence="3">
    <location>
        <position position="90"/>
    </location>
    <ligand>
        <name>ATP</name>
        <dbReference type="ChEBI" id="CHEBI:30616"/>
    </ligand>
</feature>
<keyword evidence="4" id="KW-0418">Kinase</keyword>
<dbReference type="OrthoDB" id="193860at2759"/>
<dbReference type="PANTHER" id="PTHR44167">
    <property type="entry name" value="OVARIAN-SPECIFIC SERINE/THREONINE-PROTEIN KINASE LOK-RELATED"/>
    <property type="match status" value="1"/>
</dbReference>
<dbReference type="GO" id="GO:0005634">
    <property type="term" value="C:nucleus"/>
    <property type="evidence" value="ECO:0007669"/>
    <property type="project" value="TreeGrafter"/>
</dbReference>
<keyword evidence="8" id="KW-1185">Reference proteome</keyword>
<dbReference type="InterPro" id="IPR017441">
    <property type="entry name" value="Protein_kinase_ATP_BS"/>
</dbReference>
<keyword evidence="4" id="KW-0723">Serine/threonine-protein kinase</keyword>
<dbReference type="GO" id="GO:0005524">
    <property type="term" value="F:ATP binding"/>
    <property type="evidence" value="ECO:0007669"/>
    <property type="project" value="UniProtKB-UniRule"/>
</dbReference>
<dbReference type="EMBL" id="RSCD01000002">
    <property type="protein sequence ID" value="RSH94425.1"/>
    <property type="molecule type" value="Genomic_DNA"/>
</dbReference>
<dbReference type="SUPFAM" id="SSF56112">
    <property type="entry name" value="Protein kinase-like (PK-like)"/>
    <property type="match status" value="1"/>
</dbReference>
<evidence type="ECO:0000256" key="1">
    <source>
        <dbReference type="ARBA" id="ARBA00022741"/>
    </source>
</evidence>
<organism evidence="7 8">
    <name type="scientific">Saitozyma podzolica</name>
    <dbReference type="NCBI Taxonomy" id="1890683"/>
    <lineage>
        <taxon>Eukaryota</taxon>
        <taxon>Fungi</taxon>
        <taxon>Dikarya</taxon>
        <taxon>Basidiomycota</taxon>
        <taxon>Agaricomycotina</taxon>
        <taxon>Tremellomycetes</taxon>
        <taxon>Tremellales</taxon>
        <taxon>Trimorphomycetaceae</taxon>
        <taxon>Saitozyma</taxon>
    </lineage>
</organism>
<evidence type="ECO:0000256" key="3">
    <source>
        <dbReference type="PROSITE-ProRule" id="PRU10141"/>
    </source>
</evidence>
<dbReference type="Gene3D" id="3.30.200.20">
    <property type="entry name" value="Phosphorylase Kinase, domain 1"/>
    <property type="match status" value="1"/>
</dbReference>
<keyword evidence="4" id="KW-0808">Transferase</keyword>
<name>A0A427YTU2_9TREE</name>
<reference evidence="7 8" key="1">
    <citation type="submission" date="2018-11" db="EMBL/GenBank/DDBJ databases">
        <title>Genome sequence of Saitozyma podzolica DSM 27192.</title>
        <authorList>
            <person name="Aliyu H."/>
            <person name="Gorte O."/>
            <person name="Ochsenreither K."/>
        </authorList>
    </citation>
    <scope>NUCLEOTIDE SEQUENCE [LARGE SCALE GENOMIC DNA]</scope>
    <source>
        <strain evidence="7 8">DSM 27192</strain>
    </source>
</reference>
<feature type="region of interest" description="Disordered" evidence="5">
    <location>
        <begin position="1"/>
        <end position="29"/>
    </location>
</feature>
<keyword evidence="1 3" id="KW-0547">Nucleotide-binding</keyword>
<feature type="compositionally biased region" description="Low complexity" evidence="5">
    <location>
        <begin position="1"/>
        <end position="21"/>
    </location>
</feature>
<dbReference type="Pfam" id="PF00069">
    <property type="entry name" value="Pkinase"/>
    <property type="match status" value="1"/>
</dbReference>
<dbReference type="PROSITE" id="PS50011">
    <property type="entry name" value="PROTEIN_KINASE_DOM"/>
    <property type="match status" value="1"/>
</dbReference>
<dbReference type="Gene3D" id="1.10.510.10">
    <property type="entry name" value="Transferase(Phosphotransferase) domain 1"/>
    <property type="match status" value="1"/>
</dbReference>
<dbReference type="AlphaFoldDB" id="A0A427YTU2"/>
<dbReference type="SMART" id="SM00220">
    <property type="entry name" value="S_TKc"/>
    <property type="match status" value="1"/>
</dbReference>
<gene>
    <name evidence="7" type="primary">HOG1_2</name>
    <name evidence="7" type="ORF">EHS25_004228</name>
</gene>
<dbReference type="GO" id="GO:0004674">
    <property type="term" value="F:protein serine/threonine kinase activity"/>
    <property type="evidence" value="ECO:0007669"/>
    <property type="project" value="UniProtKB-KW"/>
</dbReference>